<feature type="region of interest" description="Disordered" evidence="1">
    <location>
        <begin position="47"/>
        <end position="96"/>
    </location>
</feature>
<evidence type="ECO:0000256" key="1">
    <source>
        <dbReference type="SAM" id="MobiDB-lite"/>
    </source>
</evidence>
<accession>A0AAD6J581</accession>
<evidence type="ECO:0000313" key="3">
    <source>
        <dbReference type="Proteomes" id="UP001221413"/>
    </source>
</evidence>
<comment type="caution">
    <text evidence="2">The sequence shown here is derived from an EMBL/GenBank/DDBJ whole genome shotgun (WGS) entry which is preliminary data.</text>
</comment>
<dbReference type="AlphaFoldDB" id="A0AAD6J581"/>
<proteinExistence type="predicted"/>
<evidence type="ECO:0000313" key="2">
    <source>
        <dbReference type="EMBL" id="KAJ6263520.1"/>
    </source>
</evidence>
<sequence length="96" mass="10919">MNMLVITDAQVCKLGRGRVDPKTQLSASDQPIPGLQGPQNIWLELDKREGNKTEDDLPSNRNKDVGKRNTLLETKSTKADWREVRDHPKQAIRNSR</sequence>
<dbReference type="EMBL" id="JAQGDS010000002">
    <property type="protein sequence ID" value="KAJ6263520.1"/>
    <property type="molecule type" value="Genomic_DNA"/>
</dbReference>
<protein>
    <submittedName>
        <fullName evidence="2">Uncharacterized protein</fullName>
    </submittedName>
</protein>
<reference evidence="2" key="1">
    <citation type="submission" date="2023-01" db="EMBL/GenBank/DDBJ databases">
        <title>The chitinases involved in constricting ring structure development in the nematode-trapping fungus Drechslerella dactyloides.</title>
        <authorList>
            <person name="Wang R."/>
            <person name="Zhang L."/>
            <person name="Tang P."/>
            <person name="Li S."/>
            <person name="Liang L."/>
        </authorList>
    </citation>
    <scope>NUCLEOTIDE SEQUENCE</scope>
    <source>
        <strain evidence="2">YMF1.00031</strain>
    </source>
</reference>
<dbReference type="Proteomes" id="UP001221413">
    <property type="component" value="Unassembled WGS sequence"/>
</dbReference>
<keyword evidence="3" id="KW-1185">Reference proteome</keyword>
<organism evidence="2 3">
    <name type="scientific">Drechslerella dactyloides</name>
    <name type="common">Nematode-trapping fungus</name>
    <name type="synonym">Arthrobotrys dactyloides</name>
    <dbReference type="NCBI Taxonomy" id="74499"/>
    <lineage>
        <taxon>Eukaryota</taxon>
        <taxon>Fungi</taxon>
        <taxon>Dikarya</taxon>
        <taxon>Ascomycota</taxon>
        <taxon>Pezizomycotina</taxon>
        <taxon>Orbiliomycetes</taxon>
        <taxon>Orbiliales</taxon>
        <taxon>Orbiliaceae</taxon>
        <taxon>Drechslerella</taxon>
    </lineage>
</organism>
<gene>
    <name evidence="2" type="ORF">Dda_2084</name>
</gene>
<feature type="compositionally biased region" description="Basic and acidic residues" evidence="1">
    <location>
        <begin position="75"/>
        <end position="89"/>
    </location>
</feature>
<name>A0AAD6J581_DREDA</name>